<protein>
    <submittedName>
        <fullName evidence="6">2,4-dihydroxyhept-2-ene-1,7-dioic acid aldolase</fullName>
    </submittedName>
</protein>
<gene>
    <name evidence="6" type="ORF">JL111_10955</name>
</gene>
<keyword evidence="3" id="KW-0456">Lyase</keyword>
<feature type="signal peptide" evidence="4">
    <location>
        <begin position="1"/>
        <end position="28"/>
    </location>
</feature>
<keyword evidence="4" id="KW-0732">Signal</keyword>
<evidence type="ECO:0000256" key="1">
    <source>
        <dbReference type="ARBA" id="ARBA00005568"/>
    </source>
</evidence>
<dbReference type="InterPro" id="IPR050251">
    <property type="entry name" value="HpcH-HpaI_aldolase"/>
</dbReference>
<evidence type="ECO:0000313" key="7">
    <source>
        <dbReference type="Proteomes" id="UP000644749"/>
    </source>
</evidence>
<evidence type="ECO:0000313" key="6">
    <source>
        <dbReference type="EMBL" id="MBL3674004.1"/>
    </source>
</evidence>
<sequence>MKPNRIREIWAKGGCALNAFLSIPSPFAAEIMAAQGYDGLIVDLQHGVIDYMTAVGMFQAMQGNPVAPMARVEWLDPVAIMKILDAGAYGVICPMVNTADDAARLVSYARYPPHGVRSFGPGRAVFSAGADYGQRAEDEIVVLAMIETAEAMENLDAIAATPGLDGLYIGPVDLTLALTGRKYRIGFDREEPEMIEAIQRVLAAAHGAGKRAALHCGSMEYALRGKEWGFDMVTVSNDVRLMAGAAAASVQAFRTGQTKSFDGSY</sequence>
<comment type="similarity">
    <text evidence="1">Belongs to the HpcH/HpaI aldolase family.</text>
</comment>
<evidence type="ECO:0000256" key="2">
    <source>
        <dbReference type="ARBA" id="ARBA00022723"/>
    </source>
</evidence>
<reference evidence="6 7" key="1">
    <citation type="submission" date="2021-01" db="EMBL/GenBank/DDBJ databases">
        <title>011410 draft genome.</title>
        <authorList>
            <person name="Lang L."/>
        </authorList>
    </citation>
    <scope>NUCLEOTIDE SEQUENCE [LARGE SCALE GENOMIC DNA]</scope>
    <source>
        <strain evidence="6 7">KCTC 42845</strain>
    </source>
</reference>
<dbReference type="Gene3D" id="3.20.20.60">
    <property type="entry name" value="Phosphoenolpyruvate-binding domains"/>
    <property type="match status" value="1"/>
</dbReference>
<proteinExistence type="inferred from homology"/>
<dbReference type="InterPro" id="IPR040442">
    <property type="entry name" value="Pyrv_kinase-like_dom_sf"/>
</dbReference>
<name>A0ABS1S7C9_9RHOB</name>
<dbReference type="InterPro" id="IPR015813">
    <property type="entry name" value="Pyrv/PenolPyrv_kinase-like_dom"/>
</dbReference>
<dbReference type="EMBL" id="JAESHT010000008">
    <property type="protein sequence ID" value="MBL3674004.1"/>
    <property type="molecule type" value="Genomic_DNA"/>
</dbReference>
<evidence type="ECO:0000259" key="5">
    <source>
        <dbReference type="Pfam" id="PF03328"/>
    </source>
</evidence>
<keyword evidence="2" id="KW-0479">Metal-binding</keyword>
<dbReference type="Pfam" id="PF03328">
    <property type="entry name" value="HpcH_HpaI"/>
    <property type="match status" value="1"/>
</dbReference>
<dbReference type="Proteomes" id="UP000644749">
    <property type="component" value="Unassembled WGS sequence"/>
</dbReference>
<feature type="chain" id="PRO_5046542834" evidence="4">
    <location>
        <begin position="29"/>
        <end position="265"/>
    </location>
</feature>
<keyword evidence="7" id="KW-1185">Reference proteome</keyword>
<comment type="caution">
    <text evidence="6">The sequence shown here is derived from an EMBL/GenBank/DDBJ whole genome shotgun (WGS) entry which is preliminary data.</text>
</comment>
<dbReference type="InterPro" id="IPR005000">
    <property type="entry name" value="Aldolase/citrate-lyase_domain"/>
</dbReference>
<dbReference type="PANTHER" id="PTHR30502:SF0">
    <property type="entry name" value="PHOSPHOENOLPYRUVATE CARBOXYLASE FAMILY PROTEIN"/>
    <property type="match status" value="1"/>
</dbReference>
<evidence type="ECO:0000256" key="3">
    <source>
        <dbReference type="ARBA" id="ARBA00023239"/>
    </source>
</evidence>
<feature type="domain" description="HpcH/HpaI aldolase/citrate lyase" evidence="5">
    <location>
        <begin position="20"/>
        <end position="210"/>
    </location>
</feature>
<accession>A0ABS1S7C9</accession>
<evidence type="ECO:0000256" key="4">
    <source>
        <dbReference type="SAM" id="SignalP"/>
    </source>
</evidence>
<organism evidence="6 7">
    <name type="scientific">Paracoccus aerius</name>
    <dbReference type="NCBI Taxonomy" id="1915382"/>
    <lineage>
        <taxon>Bacteria</taxon>
        <taxon>Pseudomonadati</taxon>
        <taxon>Pseudomonadota</taxon>
        <taxon>Alphaproteobacteria</taxon>
        <taxon>Rhodobacterales</taxon>
        <taxon>Paracoccaceae</taxon>
        <taxon>Paracoccus</taxon>
    </lineage>
</organism>
<dbReference type="SUPFAM" id="SSF51621">
    <property type="entry name" value="Phosphoenolpyruvate/pyruvate domain"/>
    <property type="match status" value="1"/>
</dbReference>
<dbReference type="PANTHER" id="PTHR30502">
    <property type="entry name" value="2-KETO-3-DEOXY-L-RHAMNONATE ALDOLASE"/>
    <property type="match status" value="1"/>
</dbReference>
<dbReference type="RefSeq" id="WP_191310354.1">
    <property type="nucleotide sequence ID" value="NZ_BNCL01000008.1"/>
</dbReference>